<feature type="domain" description="DUF8004" evidence="2">
    <location>
        <begin position="365"/>
        <end position="458"/>
    </location>
</feature>
<dbReference type="PANTHER" id="PTHR39601">
    <property type="entry name" value="CHORIOGENIN HMINOR"/>
    <property type="match status" value="1"/>
</dbReference>
<gene>
    <name evidence="3" type="ORF">Egran_05950</name>
</gene>
<feature type="compositionally biased region" description="Polar residues" evidence="1">
    <location>
        <begin position="105"/>
        <end position="129"/>
    </location>
</feature>
<evidence type="ECO:0000256" key="1">
    <source>
        <dbReference type="SAM" id="MobiDB-lite"/>
    </source>
</evidence>
<feature type="compositionally biased region" description="Polar residues" evidence="1">
    <location>
        <begin position="16"/>
        <end position="33"/>
    </location>
</feature>
<evidence type="ECO:0000313" key="3">
    <source>
        <dbReference type="EMBL" id="OXV06282.1"/>
    </source>
</evidence>
<dbReference type="AlphaFoldDB" id="A0A232LQ71"/>
<feature type="region of interest" description="Disordered" evidence="1">
    <location>
        <begin position="14"/>
        <end position="161"/>
    </location>
</feature>
<sequence>MSVPTKSARRIFSLLSIRSNKDPTTSPESSSPLASPRLFQASPKQLAVDTRDQSNSLPHSPTVPSESHHHIRSVLAGDDDLNADLLPPPSLVTLNVPPSSPDGRPQSQTGSRPSSSAGGTSTCWTSLTRPGTPADERLVKRRSRIPSKSPTGSMDRRANRPDAWIAGIEPIIPYDIHALAGGEQIPELWDDEGDTFVYLFPQNARRPPSFKIYSTVFADSPSLTFLAHGTDPRVEALRTSTQNLSIAHQRGVLDDYWADNDAGSSGSGRMNLAEDFPAEVQPLHLYMPVPLDSDVSSARAPRLSANDMETLMLFRNLFAFLIGQSLVATPRYPNLFSVFLEIATLLKRFEFSNLDGSNFGEMSMSSFSKYCDELQLADVRKSHDKTIEAIVLGERLKYYPLFVEGFVHGVGKAEEIRQLKSPKYDLISPVTQKRLERGYIDLENRVRMMRVKLEDFDFPSLFSGIANSNMTDLKTVHFKAWKGALLAFRKFILQYYRQKYGSWPPKAGSKKNEFEGDGLNRLLLNELYRDFSDLYDMLVDRTALTTRTTDMASDDLDAADPLESQARALRRIMSEYDRSTPPVQPPIPFDLPQFPSLFTVRRKPMDPKTEMKERHKKIKDAEINEILVDSYTHGSMKPTPFIESFMQFERRSVHGKNIEEIIDNRCGQWLFLYAVIQSLPLLVVDAPDIMYTDGVEYFLCVAPRGGAPWVHNDSRTGRSWFGVTGGTGVVSLPSDIITNGVEGVYRRSHCWQVATQWAEKSQLFGSPLTDDASSLSFPASPAPQSSIGSASDIVQPPSLLNPISASPLPFGQRTSSPNGVNKRHSTINVGLEALPLPPGIIPVDPPTAPFVRHNPHMSFDDILKEVPQKRKK</sequence>
<protein>
    <recommendedName>
        <fullName evidence="2">DUF8004 domain-containing protein</fullName>
    </recommendedName>
</protein>
<organism evidence="3 4">
    <name type="scientific">Elaphomyces granulatus</name>
    <dbReference type="NCBI Taxonomy" id="519963"/>
    <lineage>
        <taxon>Eukaryota</taxon>
        <taxon>Fungi</taxon>
        <taxon>Dikarya</taxon>
        <taxon>Ascomycota</taxon>
        <taxon>Pezizomycotina</taxon>
        <taxon>Eurotiomycetes</taxon>
        <taxon>Eurotiomycetidae</taxon>
        <taxon>Eurotiales</taxon>
        <taxon>Elaphomycetaceae</taxon>
        <taxon>Elaphomyces</taxon>
    </lineage>
</organism>
<dbReference type="OrthoDB" id="5300331at2759"/>
<feature type="compositionally biased region" description="Polar residues" evidence="1">
    <location>
        <begin position="53"/>
        <end position="65"/>
    </location>
</feature>
<reference evidence="3 4" key="1">
    <citation type="journal article" date="2015" name="Environ. Microbiol.">
        <title>Metagenome sequence of Elaphomyces granulatus from sporocarp tissue reveals Ascomycota ectomycorrhizal fingerprints of genome expansion and a Proteobacteria-rich microbiome.</title>
        <authorList>
            <person name="Quandt C.A."/>
            <person name="Kohler A."/>
            <person name="Hesse C.N."/>
            <person name="Sharpton T.J."/>
            <person name="Martin F."/>
            <person name="Spatafora J.W."/>
        </authorList>
    </citation>
    <scope>NUCLEOTIDE SEQUENCE [LARGE SCALE GENOMIC DNA]</scope>
    <source>
        <strain evidence="3 4">OSC145934</strain>
    </source>
</reference>
<dbReference type="EMBL" id="NPHW01005916">
    <property type="protein sequence ID" value="OXV06282.1"/>
    <property type="molecule type" value="Genomic_DNA"/>
</dbReference>
<name>A0A232LQ71_9EURO</name>
<dbReference type="Pfam" id="PF26013">
    <property type="entry name" value="DUF8004"/>
    <property type="match status" value="1"/>
</dbReference>
<evidence type="ECO:0000313" key="4">
    <source>
        <dbReference type="Proteomes" id="UP000243515"/>
    </source>
</evidence>
<evidence type="ECO:0000259" key="2">
    <source>
        <dbReference type="Pfam" id="PF26013"/>
    </source>
</evidence>
<proteinExistence type="predicted"/>
<accession>A0A232LQ71</accession>
<dbReference type="PANTHER" id="PTHR39601:SF2">
    <property type="entry name" value="CHORIOGENIN HMINOR"/>
    <property type="match status" value="1"/>
</dbReference>
<keyword evidence="4" id="KW-1185">Reference proteome</keyword>
<dbReference type="Proteomes" id="UP000243515">
    <property type="component" value="Unassembled WGS sequence"/>
</dbReference>
<dbReference type="InterPro" id="IPR058317">
    <property type="entry name" value="DUF8004"/>
</dbReference>
<feature type="region of interest" description="Disordered" evidence="1">
    <location>
        <begin position="804"/>
        <end position="823"/>
    </location>
</feature>
<comment type="caution">
    <text evidence="3">The sequence shown here is derived from an EMBL/GenBank/DDBJ whole genome shotgun (WGS) entry which is preliminary data.</text>
</comment>